<evidence type="ECO:0000256" key="5">
    <source>
        <dbReference type="ARBA" id="ARBA00023239"/>
    </source>
</evidence>
<gene>
    <name evidence="6 9" type="primary">argH</name>
    <name evidence="9" type="ORF">CU635_03910</name>
    <name evidence="10" type="ORF">CVD25_16135</name>
</gene>
<dbReference type="EC" id="4.3.2.1" evidence="2 6"/>
<keyword evidence="12" id="KW-1185">Reference proteome</keyword>
<evidence type="ECO:0000259" key="7">
    <source>
        <dbReference type="Pfam" id="PF00206"/>
    </source>
</evidence>
<evidence type="ECO:0000256" key="1">
    <source>
        <dbReference type="ARBA" id="ARBA00004941"/>
    </source>
</evidence>
<dbReference type="Pfam" id="PF00206">
    <property type="entry name" value="Lyase_1"/>
    <property type="match status" value="1"/>
</dbReference>
<comment type="catalytic activity">
    <reaction evidence="6">
        <text>2-(N(omega)-L-arginino)succinate = fumarate + L-arginine</text>
        <dbReference type="Rhea" id="RHEA:24020"/>
        <dbReference type="ChEBI" id="CHEBI:29806"/>
        <dbReference type="ChEBI" id="CHEBI:32682"/>
        <dbReference type="ChEBI" id="CHEBI:57472"/>
        <dbReference type="EC" id="4.3.2.1"/>
    </reaction>
</comment>
<dbReference type="RefSeq" id="WP_101575872.1">
    <property type="nucleotide sequence ID" value="NZ_PGVA01000005.1"/>
</dbReference>
<sequence>MSKLHEFIKNEGESFPGKTYAEELLMPVFNDQRDYLFHVMFDIHRAHVIMLAEQQIIREDEAKIMLAGINKVAKTDMKLLFYQPQFEDLFFMMEAKIGEEIGDELAGKIHIGRSRNDMGIAMYRLVLRGHLLQLLGNSFQLSDALLEKAECHKETYITGYTHTQPAQPTTLAHYFLAIYDVLQRDVKRLWSAYETVNQSSLGAAALTTTGFPISRDRTCDLLGFDKVIENSYDSIAGADYLLETSSALMTCMINTGRWIQDFLQHVTREFATFYVADPYVQCSSIMPQKRNPVSIEHSRSIASSAFGDALAALNMVHNTPFGDIVDTEDDLQPHLYRAFNNANRVMKLMNAVIVTLKVNDEHSKNMAKKSSITITELADTLSRDYGISFRKAHSIASYISKKTISEQKELYDWNIQDINIMIQEFKDVTLTEEEWKRIISPEYFVEIRSIKGGPSPKEVTRMINERKNTLRCQLDEYHQTVEKLNQKRNILLDFSF</sequence>
<evidence type="ECO:0000313" key="9">
    <source>
        <dbReference type="EMBL" id="PLR85606.1"/>
    </source>
</evidence>
<dbReference type="AlphaFoldDB" id="A0A2N5GQW6"/>
<feature type="domain" description="Fumarate lyase N-terminal" evidence="7">
    <location>
        <begin position="53"/>
        <end position="307"/>
    </location>
</feature>
<dbReference type="Gene3D" id="1.10.275.10">
    <property type="entry name" value="Fumarase/aspartase (N-terminal domain)"/>
    <property type="match status" value="1"/>
</dbReference>
<dbReference type="PANTHER" id="PTHR43814:SF1">
    <property type="entry name" value="ARGININOSUCCINATE LYASE"/>
    <property type="match status" value="1"/>
</dbReference>
<dbReference type="NCBIfam" id="TIGR00838">
    <property type="entry name" value="argH"/>
    <property type="match status" value="1"/>
</dbReference>
<dbReference type="InterPro" id="IPR022761">
    <property type="entry name" value="Fumarate_lyase_N"/>
</dbReference>
<dbReference type="GO" id="GO:0042450">
    <property type="term" value="P:L-arginine biosynthetic process via ornithine"/>
    <property type="evidence" value="ECO:0007669"/>
    <property type="project" value="UniProtKB-UniRule"/>
</dbReference>
<evidence type="ECO:0000259" key="8">
    <source>
        <dbReference type="Pfam" id="PF14698"/>
    </source>
</evidence>
<dbReference type="PRINTS" id="PR00149">
    <property type="entry name" value="FUMRATELYASE"/>
</dbReference>
<name>A0A2N5GQW6_9BACI</name>
<dbReference type="OrthoDB" id="9769623at2"/>
<evidence type="ECO:0000313" key="11">
    <source>
        <dbReference type="Proteomes" id="UP000234951"/>
    </source>
</evidence>
<evidence type="ECO:0000256" key="3">
    <source>
        <dbReference type="ARBA" id="ARBA00022571"/>
    </source>
</evidence>
<dbReference type="HAMAP" id="MF_00006">
    <property type="entry name" value="Arg_succ_lyase"/>
    <property type="match status" value="1"/>
</dbReference>
<evidence type="ECO:0000313" key="10">
    <source>
        <dbReference type="EMBL" id="PLR94733.1"/>
    </source>
</evidence>
<dbReference type="GO" id="GO:0004056">
    <property type="term" value="F:argininosuccinate lyase activity"/>
    <property type="evidence" value="ECO:0007669"/>
    <property type="project" value="UniProtKB-UniRule"/>
</dbReference>
<comment type="caution">
    <text evidence="9">The sequence shown here is derived from an EMBL/GenBank/DDBJ whole genome shotgun (WGS) entry which is preliminary data.</text>
</comment>
<dbReference type="CDD" id="cd01359">
    <property type="entry name" value="Argininosuccinate_lyase"/>
    <property type="match status" value="1"/>
</dbReference>
<dbReference type="InterPro" id="IPR000362">
    <property type="entry name" value="Fumarate_lyase_fam"/>
</dbReference>
<dbReference type="InterPro" id="IPR009049">
    <property type="entry name" value="Argininosuccinate_lyase"/>
</dbReference>
<dbReference type="Gene3D" id="1.20.200.10">
    <property type="entry name" value="Fumarase/aspartase (Central domain)"/>
    <property type="match status" value="1"/>
</dbReference>
<proteinExistence type="inferred from homology"/>
<feature type="domain" description="Argininosuccinate lyase C-terminal" evidence="8">
    <location>
        <begin position="372"/>
        <end position="446"/>
    </location>
</feature>
<keyword evidence="6" id="KW-0963">Cytoplasm</keyword>
<accession>A0A2N5GQW6</accession>
<dbReference type="SUPFAM" id="SSF48557">
    <property type="entry name" value="L-aspartase-like"/>
    <property type="match status" value="1"/>
</dbReference>
<keyword evidence="4 6" id="KW-0028">Amino-acid biosynthesis</keyword>
<dbReference type="Proteomes" id="UP000234951">
    <property type="component" value="Unassembled WGS sequence"/>
</dbReference>
<dbReference type="PRINTS" id="PR00145">
    <property type="entry name" value="ARGSUCLYASE"/>
</dbReference>
<organism evidence="9 11">
    <name type="scientific">Bacillus canaveralius</name>
    <dbReference type="NCBI Taxonomy" id="1403243"/>
    <lineage>
        <taxon>Bacteria</taxon>
        <taxon>Bacillati</taxon>
        <taxon>Bacillota</taxon>
        <taxon>Bacilli</taxon>
        <taxon>Bacillales</taxon>
        <taxon>Bacillaceae</taxon>
        <taxon>Bacillus</taxon>
    </lineage>
</organism>
<comment type="subcellular location">
    <subcellularLocation>
        <location evidence="6">Cytoplasm</location>
    </subcellularLocation>
</comment>
<dbReference type="PANTHER" id="PTHR43814">
    <property type="entry name" value="ARGININOSUCCINATE LYASE"/>
    <property type="match status" value="1"/>
</dbReference>
<dbReference type="Proteomes" id="UP000235114">
    <property type="component" value="Unassembled WGS sequence"/>
</dbReference>
<keyword evidence="3 6" id="KW-0055">Arginine biosynthesis</keyword>
<evidence type="ECO:0000256" key="6">
    <source>
        <dbReference type="HAMAP-Rule" id="MF_00006"/>
    </source>
</evidence>
<keyword evidence="5 6" id="KW-0456">Lyase</keyword>
<evidence type="ECO:0000313" key="12">
    <source>
        <dbReference type="Proteomes" id="UP000235114"/>
    </source>
</evidence>
<dbReference type="InterPro" id="IPR029419">
    <property type="entry name" value="Arg_succ_lyase_C"/>
</dbReference>
<dbReference type="InterPro" id="IPR008948">
    <property type="entry name" value="L-Aspartase-like"/>
</dbReference>
<comment type="similarity">
    <text evidence="6">Belongs to the lyase 1 family. Argininosuccinate lyase subfamily.</text>
</comment>
<dbReference type="GO" id="GO:0005829">
    <property type="term" value="C:cytosol"/>
    <property type="evidence" value="ECO:0007669"/>
    <property type="project" value="TreeGrafter"/>
</dbReference>
<reference evidence="9 11" key="1">
    <citation type="submission" date="2017-11" db="EMBL/GenBank/DDBJ databases">
        <title>Comparitive Functional Genomics of Dry Heat Resistant strains isolated from the Viking Spacecraft.</title>
        <authorList>
            <person name="Seuylemezian A."/>
            <person name="Cooper K."/>
            <person name="Vaishampayan P."/>
        </authorList>
    </citation>
    <scope>NUCLEOTIDE SEQUENCE [LARGE SCALE GENOMIC DNA]</scope>
    <source>
        <strain evidence="9 11">M4.6</strain>
    </source>
</reference>
<dbReference type="InterPro" id="IPR024083">
    <property type="entry name" value="Fumarase/histidase_N"/>
</dbReference>
<evidence type="ECO:0000256" key="4">
    <source>
        <dbReference type="ARBA" id="ARBA00022605"/>
    </source>
</evidence>
<protein>
    <recommendedName>
        <fullName evidence="2 6">Argininosuccinate lyase</fullName>
        <shortName evidence="6">ASAL</shortName>
        <ecNumber evidence="2 6">4.3.2.1</ecNumber>
    </recommendedName>
    <alternativeName>
        <fullName evidence="6">Arginosuccinase</fullName>
    </alternativeName>
</protein>
<dbReference type="Gene3D" id="1.10.40.30">
    <property type="entry name" value="Fumarase/aspartase (C-terminal domain)"/>
    <property type="match status" value="1"/>
</dbReference>
<dbReference type="UniPathway" id="UPA00068">
    <property type="reaction ID" value="UER00114"/>
</dbReference>
<dbReference type="EMBL" id="PGVA01000005">
    <property type="protein sequence ID" value="PLR85606.1"/>
    <property type="molecule type" value="Genomic_DNA"/>
</dbReference>
<evidence type="ECO:0000256" key="2">
    <source>
        <dbReference type="ARBA" id="ARBA00012338"/>
    </source>
</evidence>
<comment type="pathway">
    <text evidence="1 6">Amino-acid biosynthesis; L-arginine biosynthesis; L-arginine from L-ornithine and carbamoyl phosphate: step 3/3.</text>
</comment>
<reference evidence="10 12" key="2">
    <citation type="submission" date="2017-12" db="EMBL/GenBank/DDBJ databases">
        <title>Comparative Functional Genomics of Dry Heat Resistant strains isolated from the Viking Spacecraft.</title>
        <authorList>
            <person name="Seuylemezian A."/>
            <person name="Cooper K."/>
            <person name="Vaishampayan P."/>
        </authorList>
    </citation>
    <scope>NUCLEOTIDE SEQUENCE [LARGE SCALE GENOMIC DNA]</scope>
    <source>
        <strain evidence="10 12">ATCC 29669</strain>
    </source>
</reference>
<dbReference type="EMBL" id="PGVD01000046">
    <property type="protein sequence ID" value="PLR94733.1"/>
    <property type="molecule type" value="Genomic_DNA"/>
</dbReference>
<dbReference type="Pfam" id="PF14698">
    <property type="entry name" value="ASL_C2"/>
    <property type="match status" value="1"/>
</dbReference>